<organism evidence="2 3">
    <name type="scientific">Streptomyces hintoniae</name>
    <dbReference type="NCBI Taxonomy" id="3075521"/>
    <lineage>
        <taxon>Bacteria</taxon>
        <taxon>Bacillati</taxon>
        <taxon>Actinomycetota</taxon>
        <taxon>Actinomycetes</taxon>
        <taxon>Kitasatosporales</taxon>
        <taxon>Streptomycetaceae</taxon>
        <taxon>Streptomyces</taxon>
    </lineage>
</organism>
<dbReference type="RefSeq" id="WP_311637607.1">
    <property type="nucleotide sequence ID" value="NZ_JAVRFF010000061.1"/>
</dbReference>
<evidence type="ECO:0000256" key="1">
    <source>
        <dbReference type="SAM" id="MobiDB-lite"/>
    </source>
</evidence>
<evidence type="ECO:0000313" key="3">
    <source>
        <dbReference type="Proteomes" id="UP001180489"/>
    </source>
</evidence>
<keyword evidence="3" id="KW-1185">Reference proteome</keyword>
<sequence length="88" mass="9415">MADEPTTADPWVEMTHPKLPDSPPAPALRSTFEQVWEPRGWELHKPTTDDGQAPADTVTVPLAPAADASTPDAASRRKTAATTAPKED</sequence>
<dbReference type="Proteomes" id="UP001180489">
    <property type="component" value="Unassembled WGS sequence"/>
</dbReference>
<evidence type="ECO:0000313" key="2">
    <source>
        <dbReference type="EMBL" id="MDT0477400.1"/>
    </source>
</evidence>
<gene>
    <name evidence="2" type="ORF">RM863_35290</name>
</gene>
<protein>
    <submittedName>
        <fullName evidence="2">Uncharacterized protein</fullName>
    </submittedName>
</protein>
<name>A0ABU2UWK2_9ACTN</name>
<feature type="region of interest" description="Disordered" evidence="1">
    <location>
        <begin position="1"/>
        <end position="28"/>
    </location>
</feature>
<proteinExistence type="predicted"/>
<feature type="compositionally biased region" description="Low complexity" evidence="1">
    <location>
        <begin position="63"/>
        <end position="73"/>
    </location>
</feature>
<accession>A0ABU2UWK2</accession>
<feature type="region of interest" description="Disordered" evidence="1">
    <location>
        <begin position="42"/>
        <end position="88"/>
    </location>
</feature>
<reference evidence="2" key="1">
    <citation type="submission" date="2024-05" db="EMBL/GenBank/DDBJ databases">
        <title>30 novel species of actinomycetes from the DSMZ collection.</title>
        <authorList>
            <person name="Nouioui I."/>
        </authorList>
    </citation>
    <scope>NUCLEOTIDE SEQUENCE</scope>
    <source>
        <strain evidence="2">DSM 41014</strain>
    </source>
</reference>
<dbReference type="EMBL" id="JAVRFF010000061">
    <property type="protein sequence ID" value="MDT0477400.1"/>
    <property type="molecule type" value="Genomic_DNA"/>
</dbReference>
<comment type="caution">
    <text evidence="2">The sequence shown here is derived from an EMBL/GenBank/DDBJ whole genome shotgun (WGS) entry which is preliminary data.</text>
</comment>